<proteinExistence type="predicted"/>
<feature type="region of interest" description="Disordered" evidence="1">
    <location>
        <begin position="117"/>
        <end position="162"/>
    </location>
</feature>
<protein>
    <submittedName>
        <fullName evidence="3">Uncharacterized protein</fullName>
    </submittedName>
</protein>
<evidence type="ECO:0000256" key="2">
    <source>
        <dbReference type="SAM" id="Phobius"/>
    </source>
</evidence>
<evidence type="ECO:0000313" key="4">
    <source>
        <dbReference type="Proteomes" id="UP000555448"/>
    </source>
</evidence>
<keyword evidence="4" id="KW-1185">Reference proteome</keyword>
<feature type="transmembrane region" description="Helical" evidence="2">
    <location>
        <begin position="171"/>
        <end position="188"/>
    </location>
</feature>
<evidence type="ECO:0000313" key="3">
    <source>
        <dbReference type="EMBL" id="MBB4859404.1"/>
    </source>
</evidence>
<dbReference type="RefSeq" id="WP_184246227.1">
    <property type="nucleotide sequence ID" value="NZ_JACHLR010000011.1"/>
</dbReference>
<sequence>MNLRGIDWIWRVRGSMRVEPIQSPAAAFARLDPLFQEQGTSYRVIGDTLTFTKKDQRPQDKMSVFDHGTLRISHGTLRYDMMSRALLACFLAPVLFFAVGKASVAIDTWRNPPELAKAKEEAEKKRSRVKPEDVPMNPIDEFLGAAKPEKEKKKEGEEVGKRKRKPSMTTAYVFMGIFFALWILGRILENVLIHKRLRKLLAGESLDPATDESRSANSDHVTSSLRAGTR</sequence>
<feature type="region of interest" description="Disordered" evidence="1">
    <location>
        <begin position="207"/>
        <end position="230"/>
    </location>
</feature>
<organism evidence="3 4">
    <name type="scientific">Novosphingobium chloroacetimidivorans</name>
    <dbReference type="NCBI Taxonomy" id="1428314"/>
    <lineage>
        <taxon>Bacteria</taxon>
        <taxon>Pseudomonadati</taxon>
        <taxon>Pseudomonadota</taxon>
        <taxon>Alphaproteobacteria</taxon>
        <taxon>Sphingomonadales</taxon>
        <taxon>Sphingomonadaceae</taxon>
        <taxon>Novosphingobium</taxon>
    </lineage>
</organism>
<keyword evidence="2" id="KW-0472">Membrane</keyword>
<gene>
    <name evidence="3" type="ORF">HNO88_002733</name>
</gene>
<comment type="caution">
    <text evidence="3">The sequence shown here is derived from an EMBL/GenBank/DDBJ whole genome shotgun (WGS) entry which is preliminary data.</text>
</comment>
<keyword evidence="2" id="KW-0812">Transmembrane</keyword>
<feature type="transmembrane region" description="Helical" evidence="2">
    <location>
        <begin position="85"/>
        <end position="106"/>
    </location>
</feature>
<reference evidence="3 4" key="1">
    <citation type="submission" date="2020-08" db="EMBL/GenBank/DDBJ databases">
        <title>Functional genomics of gut bacteria from endangered species of beetles.</title>
        <authorList>
            <person name="Carlos-Shanley C."/>
        </authorList>
    </citation>
    <scope>NUCLEOTIDE SEQUENCE [LARGE SCALE GENOMIC DNA]</scope>
    <source>
        <strain evidence="3 4">S00245</strain>
    </source>
</reference>
<feature type="compositionally biased region" description="Polar residues" evidence="1">
    <location>
        <begin position="215"/>
        <end position="230"/>
    </location>
</feature>
<dbReference type="AlphaFoldDB" id="A0A7W7KBV0"/>
<feature type="compositionally biased region" description="Basic and acidic residues" evidence="1">
    <location>
        <begin position="147"/>
        <end position="160"/>
    </location>
</feature>
<evidence type="ECO:0000256" key="1">
    <source>
        <dbReference type="SAM" id="MobiDB-lite"/>
    </source>
</evidence>
<dbReference type="EMBL" id="JACHLR010000011">
    <property type="protein sequence ID" value="MBB4859404.1"/>
    <property type="molecule type" value="Genomic_DNA"/>
</dbReference>
<dbReference type="Proteomes" id="UP000555448">
    <property type="component" value="Unassembled WGS sequence"/>
</dbReference>
<accession>A0A7W7KBV0</accession>
<keyword evidence="2" id="KW-1133">Transmembrane helix</keyword>
<name>A0A7W7KBV0_9SPHN</name>
<feature type="compositionally biased region" description="Basic and acidic residues" evidence="1">
    <location>
        <begin position="117"/>
        <end position="133"/>
    </location>
</feature>